<feature type="region of interest" description="Disordered" evidence="2">
    <location>
        <begin position="860"/>
        <end position="879"/>
    </location>
</feature>
<feature type="compositionally biased region" description="Low complexity" evidence="2">
    <location>
        <begin position="1298"/>
        <end position="1309"/>
    </location>
</feature>
<evidence type="ECO:0000313" key="3">
    <source>
        <dbReference type="EMBL" id="CAH3020204.1"/>
    </source>
</evidence>
<evidence type="ECO:0008006" key="5">
    <source>
        <dbReference type="Google" id="ProtNLM"/>
    </source>
</evidence>
<feature type="region of interest" description="Disordered" evidence="2">
    <location>
        <begin position="538"/>
        <end position="584"/>
    </location>
</feature>
<feature type="compositionally biased region" description="Polar residues" evidence="2">
    <location>
        <begin position="45"/>
        <end position="71"/>
    </location>
</feature>
<sequence length="1430" mass="164043">MDVADTSRHSADSICSDDTEYLLGQNVSIREIEDDDLPVHEHGKVNSTFGRSQYMSPQRSPKKPQQVNSRNVISSSKKDVKVKTVRGQDEYHRSPSRSIDKHLSSMEPHMNKVKGKKSKGPRDFISNEVAREHSEMVQNSYRSKGVWQSQELEGAPKSSKSISDSYAKHTHIQGNFQSPESHKSVHVQSHHMVTGIPKLRAELHYDHPSRLTPPTRERQNAKIRPTEPARLPVRQNVPVVQDNWEIDSQISLDTLNGGNNVEVESNDLESQVSEATEDLMRGEDEDDEDITDKLKELNLAVNYDTNTNEYFDDKVREGAELLSKLFGGQVDNYYSSSSRELTRMSTNIYSVRGKRQPVRIFQASGQSKSSASGSGSVQEASRSDGQVEEKKNLDNSSTNIMQRSFHKSVSPQVQSVASEQNSGTLTDKSSSFESSISTSARRQGSASRKEVRFRDDVAPMRETQQRNHQMQATDGEFILETSAFRAAMNYDDDDHDSDTRDISEGQHVYYQAENRVDEMVYAQTRLVTPAHYVDELDSRTGPSVKLQSPKQQAHRHDTSYSSSPHKDRGDRRFHTDKFSDSGSSRGFEYHEYTPVTGGFMTSTPQIKSQALFSPTKAYQADAFDAQREAHQKILLKLQESEKKLNRSLQEVKKVEFELEEATSQKKIALQELQVLEDTIKRNKAEVNSSENLVEQYRQQATKTRTQLMDLELQRDNIQHEIKELRSYLGRQKQESQQVVQVEKKNELKVLELSIEKDQLQSEVESLKSQLKQAEGNFANEKQNYLHKVGTLHEQLHEEQKASKEAVEKLKQQLEDERQKARDSHYERINAIHKLQDESKAMHDKELEVLRNRFMREKEVELESLREKSRRDREELNKKLQGRDHKINQLENDVKDYEEQITNLKTQVFQEQQKLFECESEWKENLAKQDTHSKSLKIEIDSLNEKEAALHEKQRKTEELLEQKMLELRRVEDKSSSRSEELSQIVKNKDDEIAMLRGLVRQQEDATRLLGEKMRNEAQEHIRNALEKERETADRERTRHQTKLEEIRDKYESALKQVREELEAERQGHNHLNVSVSKIKKEIEKLRELNLQAEQEKVQAVAHVRNEAKTEIVTMRDKIQELSALVETTEKETAKEINEECRKTAALIGDSANNTPVRNLSGSYVGESPRSTTDSPAKDALLNLRSYNEELRQHLIEARKELEQNNRELALKKQQQSSGDLTPQQVYLFKKALGAKEEELARLKKQFQEESEKNALQVKSERTAYQKTIDRLEKELKQAKAATPVGSPMVNGHSSPTESGVGTSLSSTTPSPRPGEDTSTARLLRHLQGRVQQLRAQNDSLRKSSENESLNDSHCSVVSTESFNASEEDSRRLHAALKMSEDKAQRNAAMLSQKMMEMTKLQKMLTHATKENMKLERAYASLQRKIIDNSR</sequence>
<dbReference type="PANTHER" id="PTHR47357:SF1">
    <property type="entry name" value="SPINDLE POLE BODY COMPONENT 110"/>
    <property type="match status" value="1"/>
</dbReference>
<feature type="region of interest" description="Disordered" evidence="2">
    <location>
        <begin position="1278"/>
        <end position="1317"/>
    </location>
</feature>
<feature type="region of interest" description="Disordered" evidence="2">
    <location>
        <begin position="362"/>
        <end position="452"/>
    </location>
</feature>
<accession>A0ABN8LSZ1</accession>
<feature type="compositionally biased region" description="Basic and acidic residues" evidence="2">
    <location>
        <begin position="76"/>
        <end position="104"/>
    </location>
</feature>
<feature type="coiled-coil region" evidence="1">
    <location>
        <begin position="1397"/>
        <end position="1424"/>
    </location>
</feature>
<feature type="coiled-coil region" evidence="1">
    <location>
        <begin position="1010"/>
        <end position="1138"/>
    </location>
</feature>
<dbReference type="PANTHER" id="PTHR47357">
    <property type="entry name" value="COP1-INTERACTIVE PROTEIN 1"/>
    <property type="match status" value="1"/>
</dbReference>
<feature type="compositionally biased region" description="Low complexity" evidence="2">
    <location>
        <begin position="362"/>
        <end position="380"/>
    </location>
</feature>
<comment type="caution">
    <text evidence="3">The sequence shown here is derived from an EMBL/GenBank/DDBJ whole genome shotgun (WGS) entry which is preliminary data.</text>
</comment>
<feature type="compositionally biased region" description="Basic and acidic residues" evidence="2">
    <location>
        <begin position="381"/>
        <end position="393"/>
    </location>
</feature>
<keyword evidence="4" id="KW-1185">Reference proteome</keyword>
<protein>
    <recommendedName>
        <fullName evidence="5">Centrosomal protein of 162 kDa</fullName>
    </recommendedName>
</protein>
<gene>
    <name evidence="3" type="ORF">PEVE_00006246</name>
</gene>
<feature type="compositionally biased region" description="Basic and acidic residues" evidence="2">
    <location>
        <begin position="554"/>
        <end position="579"/>
    </location>
</feature>
<dbReference type="EMBL" id="CALNXI010000140">
    <property type="protein sequence ID" value="CAH3020204.1"/>
    <property type="molecule type" value="Genomic_DNA"/>
</dbReference>
<keyword evidence="1" id="KW-0175">Coiled coil</keyword>
<feature type="coiled-coil region" evidence="1">
    <location>
        <begin position="630"/>
        <end position="826"/>
    </location>
</feature>
<feature type="region of interest" description="Disordered" evidence="2">
    <location>
        <begin position="1336"/>
        <end position="1368"/>
    </location>
</feature>
<evidence type="ECO:0000256" key="2">
    <source>
        <dbReference type="SAM" id="MobiDB-lite"/>
    </source>
</evidence>
<proteinExistence type="predicted"/>
<evidence type="ECO:0000313" key="4">
    <source>
        <dbReference type="Proteomes" id="UP001159427"/>
    </source>
</evidence>
<organism evidence="3 4">
    <name type="scientific">Porites evermanni</name>
    <dbReference type="NCBI Taxonomy" id="104178"/>
    <lineage>
        <taxon>Eukaryota</taxon>
        <taxon>Metazoa</taxon>
        <taxon>Cnidaria</taxon>
        <taxon>Anthozoa</taxon>
        <taxon>Hexacorallia</taxon>
        <taxon>Scleractinia</taxon>
        <taxon>Fungiina</taxon>
        <taxon>Poritidae</taxon>
        <taxon>Porites</taxon>
    </lineage>
</organism>
<feature type="region of interest" description="Disordered" evidence="2">
    <location>
        <begin position="33"/>
        <end position="122"/>
    </location>
</feature>
<dbReference type="Proteomes" id="UP001159427">
    <property type="component" value="Unassembled WGS sequence"/>
</dbReference>
<feature type="compositionally biased region" description="Low complexity" evidence="2">
    <location>
        <begin position="429"/>
        <end position="439"/>
    </location>
</feature>
<feature type="compositionally biased region" description="Polar residues" evidence="2">
    <location>
        <begin position="394"/>
        <end position="428"/>
    </location>
</feature>
<reference evidence="3 4" key="1">
    <citation type="submission" date="2022-05" db="EMBL/GenBank/DDBJ databases">
        <authorList>
            <consortium name="Genoscope - CEA"/>
            <person name="William W."/>
        </authorList>
    </citation>
    <scope>NUCLEOTIDE SEQUENCE [LARGE SCALE GENOMIC DNA]</scope>
</reference>
<feature type="compositionally biased region" description="Polar residues" evidence="2">
    <location>
        <begin position="1346"/>
        <end position="1364"/>
    </location>
</feature>
<evidence type="ECO:0000256" key="1">
    <source>
        <dbReference type="SAM" id="Coils"/>
    </source>
</evidence>
<name>A0ABN8LSZ1_9CNID</name>